<feature type="signal peptide" evidence="1">
    <location>
        <begin position="1"/>
        <end position="18"/>
    </location>
</feature>
<keyword evidence="1" id="KW-0732">Signal</keyword>
<name>A0A0K8QM22_9GAMM</name>
<dbReference type="HOGENOM" id="CLU_1364925_0_0_6"/>
<dbReference type="EMBL" id="DF970174">
    <property type="protein sequence ID" value="GAP65751.1"/>
    <property type="molecule type" value="Genomic_DNA"/>
</dbReference>
<dbReference type="Proteomes" id="UP000253740">
    <property type="component" value="Unassembled WGS sequence"/>
</dbReference>
<dbReference type="EMBL" id="DF952406">
    <property type="protein sequence ID" value="GAN45846.1"/>
    <property type="molecule type" value="Genomic_DNA"/>
</dbReference>
<gene>
    <name evidence="2" type="ORF">MBSD_2415</name>
    <name evidence="3" type="ORF">MBSD_n1042</name>
</gene>
<dbReference type="RefSeq" id="WP_148667812.1">
    <property type="nucleotide sequence ID" value="NZ_DF970174.1"/>
</dbReference>
<feature type="chain" id="PRO_5007414717" evidence="1">
    <location>
        <begin position="19"/>
        <end position="200"/>
    </location>
</feature>
<dbReference type="AlphaFoldDB" id="A0A0K8QM22"/>
<evidence type="ECO:0000313" key="4">
    <source>
        <dbReference type="Proteomes" id="UP000253740"/>
    </source>
</evidence>
<keyword evidence="4" id="KW-1185">Reference proteome</keyword>
<dbReference type="PROSITE" id="PS51257">
    <property type="entry name" value="PROKAR_LIPOPROTEIN"/>
    <property type="match status" value="1"/>
</dbReference>
<evidence type="ECO:0000256" key="1">
    <source>
        <dbReference type="SAM" id="SignalP"/>
    </source>
</evidence>
<accession>A0A0K8QM22</accession>
<reference evidence="3" key="2">
    <citation type="submission" date="2015-08" db="EMBL/GenBank/DDBJ databases">
        <title>Complete DNA Sequence of Pseudomonas syringae pv. actinidiae, the Causal Agent of Kiwifruit Canker Disease.</title>
        <authorList>
            <person name="Rikkerink E.H.A."/>
            <person name="Fineran P.C."/>
        </authorList>
    </citation>
    <scope>NUCLEOTIDE SEQUENCE</scope>
    <source>
        <strain evidence="3">SkMP5</strain>
    </source>
</reference>
<proteinExistence type="predicted"/>
<reference evidence="2" key="1">
    <citation type="submission" date="2015-03" db="EMBL/GenBank/DDBJ databases">
        <title>Draft genome sequence of Mizugakiibacter sediminis skMP5.</title>
        <authorList>
            <person name="Watanabe T."/>
            <person name="Kojima H."/>
            <person name="Fukui M."/>
        </authorList>
    </citation>
    <scope>NUCLEOTIDE SEQUENCE</scope>
    <source>
        <strain evidence="2">SkMP5</strain>
    </source>
</reference>
<evidence type="ECO:0000313" key="3">
    <source>
        <dbReference type="EMBL" id="GAP65751.1"/>
    </source>
</evidence>
<protein>
    <submittedName>
        <fullName evidence="3">Protocadherin alpha 2</fullName>
    </submittedName>
</protein>
<organism evidence="3">
    <name type="scientific">Mizugakiibacter sediminis</name>
    <dbReference type="NCBI Taxonomy" id="1475481"/>
    <lineage>
        <taxon>Bacteria</taxon>
        <taxon>Pseudomonadati</taxon>
        <taxon>Pseudomonadota</taxon>
        <taxon>Gammaproteobacteria</taxon>
        <taxon>Lysobacterales</taxon>
        <taxon>Rhodanobacteraceae</taxon>
        <taxon>Mizugakiibacter</taxon>
    </lineage>
</organism>
<sequence>MKAVVRVLLALCALGMLAGCASGLMTKAGAMPAPASGKAMVVFMRPSMFGGAIQSSVYDTHGTHNTFIGIVSAKTKVAYQADPGDHLFMVIAENADFMNATLEAGKTYYVLVKPRVGVWKARFSLIPVHNDPKAEYSLQSKDFTEWQAATQYVVNSPAAEQWYAEHRADIEAKQQDYMKKWEAMDPADKAVLTLRAGDGT</sequence>
<evidence type="ECO:0000313" key="2">
    <source>
        <dbReference type="EMBL" id="GAN45846.1"/>
    </source>
</evidence>
<dbReference type="OrthoDB" id="5951953at2"/>